<protein>
    <submittedName>
        <fullName evidence="4">BamA/TamA family outer membrane protein</fullName>
    </submittedName>
</protein>
<evidence type="ECO:0000313" key="5">
    <source>
        <dbReference type="Proteomes" id="UP001409291"/>
    </source>
</evidence>
<comment type="subcellular location">
    <subcellularLocation>
        <location evidence="1">Membrane</location>
    </subcellularLocation>
</comment>
<organism evidence="4 5">
    <name type="scientific">Sphingobacterium kitahiroshimense</name>
    <dbReference type="NCBI Taxonomy" id="470446"/>
    <lineage>
        <taxon>Bacteria</taxon>
        <taxon>Pseudomonadati</taxon>
        <taxon>Bacteroidota</taxon>
        <taxon>Sphingobacteriia</taxon>
        <taxon>Sphingobacteriales</taxon>
        <taxon>Sphingobacteriaceae</taxon>
        <taxon>Sphingobacterium</taxon>
    </lineage>
</organism>
<evidence type="ECO:0000259" key="3">
    <source>
        <dbReference type="Pfam" id="PF01103"/>
    </source>
</evidence>
<dbReference type="InterPro" id="IPR000184">
    <property type="entry name" value="Bac_surfAg_D15"/>
</dbReference>
<comment type="caution">
    <text evidence="4">The sequence shown here is derived from an EMBL/GenBank/DDBJ whole genome shotgun (WGS) entry which is preliminary data.</text>
</comment>
<name>A0ABV0BPF6_9SPHI</name>
<proteinExistence type="predicted"/>
<evidence type="ECO:0000256" key="1">
    <source>
        <dbReference type="ARBA" id="ARBA00004370"/>
    </source>
</evidence>
<sequence>MKRSLPHFKAVNITLVSLLLLFATHITPVLAQVTIVSDSSRLESKSTYMQHKIDSNASYQYDISDLFRNILHPKRERNPNKKRSGITLMPGVALNPTIGAQIGIKGVAGIVLGDKSNTTMSTAASTASVTTKGIMVFYVSHNIYTRENKWNIQGGWAIVKMVNPDAGLGMTKTFSGQNDDDILANPDKNMFVYKYTSFSINEKLYKRVSDNLFLGAGFAFDIRRNIKASTENNDNPNYVYSKRYGFDPEKFNSNGLLFNVQYMTRDNPNRAYKGIYSDIGIRMNQEWMGSSKNAIQLTTDFRKYISLSEENPEHVLALWNYGSYRIAGRLPYLDLPGTAKDSYARSGRGYTLGFFKGLSYFYNEAEYRFPILRNKFISGATFFNIQSTNNDMDSKLFQSWRAAGGAGLRILFNKATRTNLCIDYAFGGYHQRGLFLGLNETF</sequence>
<accession>A0ABV0BPF6</accession>
<evidence type="ECO:0000256" key="2">
    <source>
        <dbReference type="ARBA" id="ARBA00023136"/>
    </source>
</evidence>
<dbReference type="EMBL" id="JBDJNQ010000001">
    <property type="protein sequence ID" value="MEN5375893.1"/>
    <property type="molecule type" value="Genomic_DNA"/>
</dbReference>
<reference evidence="4 5" key="1">
    <citation type="submission" date="2024-04" db="EMBL/GenBank/DDBJ databases">
        <title>WGS of bacteria from Torrens River.</title>
        <authorList>
            <person name="Wyrsch E.R."/>
            <person name="Drigo B."/>
        </authorList>
    </citation>
    <scope>NUCLEOTIDE SEQUENCE [LARGE SCALE GENOMIC DNA]</scope>
    <source>
        <strain evidence="4 5">TWI391</strain>
    </source>
</reference>
<dbReference type="Proteomes" id="UP001409291">
    <property type="component" value="Unassembled WGS sequence"/>
</dbReference>
<keyword evidence="5" id="KW-1185">Reference proteome</keyword>
<evidence type="ECO:0000313" key="4">
    <source>
        <dbReference type="EMBL" id="MEN5375893.1"/>
    </source>
</evidence>
<dbReference type="Pfam" id="PF01103">
    <property type="entry name" value="Omp85"/>
    <property type="match status" value="1"/>
</dbReference>
<gene>
    <name evidence="4" type="ORF">ABE541_01330</name>
</gene>
<dbReference type="RefSeq" id="WP_132771881.1">
    <property type="nucleotide sequence ID" value="NZ_JAOQNK010000001.1"/>
</dbReference>
<feature type="domain" description="Bacterial surface antigen (D15)" evidence="3">
    <location>
        <begin position="196"/>
        <end position="426"/>
    </location>
</feature>
<dbReference type="Gene3D" id="2.40.160.50">
    <property type="entry name" value="membrane protein fhac: a member of the omp85/tpsb transporter family"/>
    <property type="match status" value="1"/>
</dbReference>
<keyword evidence="2" id="KW-0472">Membrane</keyword>